<sequence length="38" mass="4414">MGKFLEKECVLRKEMKSTISFEIDDKTACIVSHELLLQ</sequence>
<protein>
    <submittedName>
        <fullName evidence="1">Uncharacterized protein</fullName>
    </submittedName>
</protein>
<organism evidence="1 2">
    <name type="scientific">Leptospira weilii serovar Topaz str. LT2116</name>
    <dbReference type="NCBI Taxonomy" id="1088540"/>
    <lineage>
        <taxon>Bacteria</taxon>
        <taxon>Pseudomonadati</taxon>
        <taxon>Spirochaetota</taxon>
        <taxon>Spirochaetia</taxon>
        <taxon>Leptospirales</taxon>
        <taxon>Leptospiraceae</taxon>
        <taxon>Leptospira</taxon>
    </lineage>
</organism>
<evidence type="ECO:0000313" key="1">
    <source>
        <dbReference type="EMBL" id="EMF83315.1"/>
    </source>
</evidence>
<gene>
    <name evidence="1" type="ORF">LEP1GSC188_4552</name>
</gene>
<dbReference type="Proteomes" id="UP000011770">
    <property type="component" value="Unassembled WGS sequence"/>
</dbReference>
<evidence type="ECO:0000313" key="2">
    <source>
        <dbReference type="Proteomes" id="UP000011770"/>
    </source>
</evidence>
<reference evidence="1 2" key="1">
    <citation type="submission" date="2013-01" db="EMBL/GenBank/DDBJ databases">
        <authorList>
            <person name="Harkins D.M."/>
            <person name="Durkin A.S."/>
            <person name="Brinkac L.M."/>
            <person name="Haft D.H."/>
            <person name="Selengut J.D."/>
            <person name="Sanka R."/>
            <person name="DePew J."/>
            <person name="Purushe J."/>
            <person name="Tulsiani S.M."/>
            <person name="Graham G.C."/>
            <person name="Burns M.-A."/>
            <person name="Dohnt M.F."/>
            <person name="Smythe L.D."/>
            <person name="McKay D.B."/>
            <person name="Craig S.B."/>
            <person name="Vinetz J.M."/>
            <person name="Sutton G.G."/>
            <person name="Nierman W.C."/>
            <person name="Fouts D.E."/>
        </authorList>
    </citation>
    <scope>NUCLEOTIDE SEQUENCE [LARGE SCALE GENOMIC DNA]</scope>
    <source>
        <strain evidence="1 2">LT2116</strain>
    </source>
</reference>
<dbReference type="EMBL" id="AHOR02000014">
    <property type="protein sequence ID" value="EMF83315.1"/>
    <property type="molecule type" value="Genomic_DNA"/>
</dbReference>
<dbReference type="AlphaFoldDB" id="M3H3H0"/>
<accession>M3H3H0</accession>
<name>M3H3H0_9LEPT</name>
<proteinExistence type="predicted"/>
<comment type="caution">
    <text evidence="1">The sequence shown here is derived from an EMBL/GenBank/DDBJ whole genome shotgun (WGS) entry which is preliminary data.</text>
</comment>